<accession>A0A5J6QL71</accession>
<dbReference type="KEGG" id="plal:FXN65_08045"/>
<keyword evidence="4" id="KW-1185">Reference proteome</keyword>
<reference evidence="3 4" key="1">
    <citation type="submission" date="2019-08" db="EMBL/GenBank/DDBJ databases">
        <title>Whole-genome Sequencing of e-waste polymer degrading bacterium Pseudomonas sp. strain PE08.</title>
        <authorList>
            <person name="Kirdat K."/>
            <person name="Debbarma P."/>
            <person name="Narawade N."/>
            <person name="Suyal D."/>
            <person name="Thorat V."/>
            <person name="Shouche Y."/>
            <person name="Goel R."/>
            <person name="Yadav A."/>
        </authorList>
    </citation>
    <scope>NUCLEOTIDE SEQUENCE [LARGE SCALE GENOMIC DNA]</scope>
    <source>
        <strain evidence="3 4">PE08</strain>
    </source>
</reference>
<evidence type="ECO:0000256" key="2">
    <source>
        <dbReference type="SAM" id="SignalP"/>
    </source>
</evidence>
<dbReference type="Proteomes" id="UP000327179">
    <property type="component" value="Chromosome"/>
</dbReference>
<evidence type="ECO:0000313" key="4">
    <source>
        <dbReference type="Proteomes" id="UP000327179"/>
    </source>
</evidence>
<gene>
    <name evidence="3" type="ORF">FXN65_08045</name>
</gene>
<evidence type="ECO:0000313" key="3">
    <source>
        <dbReference type="EMBL" id="QEY62021.1"/>
    </source>
</evidence>
<feature type="chain" id="PRO_5023911116" evidence="2">
    <location>
        <begin position="24"/>
        <end position="139"/>
    </location>
</feature>
<feature type="compositionally biased region" description="Polar residues" evidence="1">
    <location>
        <begin position="112"/>
        <end position="121"/>
    </location>
</feature>
<dbReference type="AlphaFoldDB" id="A0A5J6QL71"/>
<feature type="signal peptide" evidence="2">
    <location>
        <begin position="1"/>
        <end position="23"/>
    </location>
</feature>
<organism evidence="3 4">
    <name type="scientific">Metapseudomonas lalkuanensis</name>
    <dbReference type="NCBI Taxonomy" id="2604832"/>
    <lineage>
        <taxon>Bacteria</taxon>
        <taxon>Pseudomonadati</taxon>
        <taxon>Pseudomonadota</taxon>
        <taxon>Gammaproteobacteria</taxon>
        <taxon>Pseudomonadales</taxon>
        <taxon>Pseudomonadaceae</taxon>
        <taxon>Metapseudomonas</taxon>
    </lineage>
</organism>
<feature type="region of interest" description="Disordered" evidence="1">
    <location>
        <begin position="111"/>
        <end position="139"/>
    </location>
</feature>
<dbReference type="RefSeq" id="WP_151132562.1">
    <property type="nucleotide sequence ID" value="NZ_CP043311.1"/>
</dbReference>
<evidence type="ECO:0000256" key="1">
    <source>
        <dbReference type="SAM" id="MobiDB-lite"/>
    </source>
</evidence>
<proteinExistence type="predicted"/>
<name>A0A5J6QL71_9GAMM</name>
<protein>
    <submittedName>
        <fullName evidence="3">Uncharacterized protein</fullName>
    </submittedName>
</protein>
<keyword evidence="2" id="KW-0732">Signal</keyword>
<sequence length="139" mass="14747">MGYPLRALVICCLLGLAAAPVRAAEVHLRGHWLQVVDDKDSLVGVLSRAEEGDAVAAELYLQAYRDGVAVGEEVHHFALDETVRLFAIPLEDDVDCYRVVGVVGLDAEGRQVSATDDSSPETGECCGPAALPTQGLRSS</sequence>
<dbReference type="EMBL" id="CP043311">
    <property type="protein sequence ID" value="QEY62021.1"/>
    <property type="molecule type" value="Genomic_DNA"/>
</dbReference>